<sequence length="77" mass="8312">MLKIISITQLILAILLVVSIMLQHRGTGLGGIFGAEGNVYRSKRGLEKVLFNSTIVIGTLFVLFSLSYIFLGAKLGS</sequence>
<evidence type="ECO:0000256" key="6">
    <source>
        <dbReference type="ARBA" id="ARBA00022989"/>
    </source>
</evidence>
<accession>A0A2M6WX86</accession>
<dbReference type="AlphaFoldDB" id="A0A2M6WX86"/>
<keyword evidence="3 9" id="KW-0813">Transport</keyword>
<reference evidence="11" key="1">
    <citation type="submission" date="2017-09" db="EMBL/GenBank/DDBJ databases">
        <title>Depth-based differentiation of microbial function through sediment-hosted aquifers and enrichment of novel symbionts in the deep terrestrial subsurface.</title>
        <authorList>
            <person name="Probst A.J."/>
            <person name="Ladd B."/>
            <person name="Jarett J.K."/>
            <person name="Geller-Mcgrath D.E."/>
            <person name="Sieber C.M.K."/>
            <person name="Emerson J.B."/>
            <person name="Anantharaman K."/>
            <person name="Thomas B.C."/>
            <person name="Malmstrom R."/>
            <person name="Stieglmeier M."/>
            <person name="Klingl A."/>
            <person name="Woyke T."/>
            <person name="Ryan C.M."/>
            <person name="Banfield J.F."/>
        </authorList>
    </citation>
    <scope>NUCLEOTIDE SEQUENCE [LARGE SCALE GENOMIC DNA]</scope>
</reference>
<evidence type="ECO:0000256" key="2">
    <source>
        <dbReference type="ARBA" id="ARBA00008445"/>
    </source>
</evidence>
<evidence type="ECO:0000256" key="8">
    <source>
        <dbReference type="ARBA" id="ARBA00023136"/>
    </source>
</evidence>
<dbReference type="GO" id="GO:0009306">
    <property type="term" value="P:protein secretion"/>
    <property type="evidence" value="ECO:0007669"/>
    <property type="project" value="UniProtKB-UniRule"/>
</dbReference>
<evidence type="ECO:0000313" key="10">
    <source>
        <dbReference type="EMBL" id="PIT97346.1"/>
    </source>
</evidence>
<evidence type="ECO:0000256" key="1">
    <source>
        <dbReference type="ARBA" id="ARBA00004141"/>
    </source>
</evidence>
<dbReference type="GO" id="GO:0005886">
    <property type="term" value="C:plasma membrane"/>
    <property type="evidence" value="ECO:0007669"/>
    <property type="project" value="UniProtKB-SubCell"/>
</dbReference>
<dbReference type="InterPro" id="IPR004692">
    <property type="entry name" value="SecG"/>
</dbReference>
<evidence type="ECO:0000256" key="9">
    <source>
        <dbReference type="RuleBase" id="RU365087"/>
    </source>
</evidence>
<comment type="subcellular location">
    <subcellularLocation>
        <location evidence="9">Cell membrane</location>
        <topology evidence="9">Multi-pass membrane protein</topology>
    </subcellularLocation>
    <subcellularLocation>
        <location evidence="1">Membrane</location>
        <topology evidence="1">Multi-pass membrane protein</topology>
    </subcellularLocation>
</comment>
<dbReference type="NCBIfam" id="TIGR00810">
    <property type="entry name" value="secG"/>
    <property type="match status" value="1"/>
</dbReference>
<evidence type="ECO:0000256" key="7">
    <source>
        <dbReference type="ARBA" id="ARBA00023010"/>
    </source>
</evidence>
<keyword evidence="6 9" id="KW-1133">Transmembrane helix</keyword>
<proteinExistence type="inferred from homology"/>
<keyword evidence="7 9" id="KW-0811">Translocation</keyword>
<organism evidence="10 11">
    <name type="scientific">Candidatus Berkelbacteria bacterium CG10_big_fil_rev_8_21_14_0_10_41_12</name>
    <dbReference type="NCBI Taxonomy" id="1974513"/>
    <lineage>
        <taxon>Bacteria</taxon>
        <taxon>Candidatus Berkelbacteria</taxon>
    </lineage>
</organism>
<comment type="function">
    <text evidence="9">Involved in protein export. Participates in an early event of protein translocation.</text>
</comment>
<keyword evidence="5 9" id="KW-0653">Protein transport</keyword>
<evidence type="ECO:0000313" key="11">
    <source>
        <dbReference type="Proteomes" id="UP000228596"/>
    </source>
</evidence>
<keyword evidence="8 9" id="KW-0472">Membrane</keyword>
<keyword evidence="4 9" id="KW-0812">Transmembrane</keyword>
<dbReference type="Proteomes" id="UP000228596">
    <property type="component" value="Unassembled WGS sequence"/>
</dbReference>
<comment type="caution">
    <text evidence="9">Lacks conserved residue(s) required for the propagation of feature annotation.</text>
</comment>
<evidence type="ECO:0000256" key="5">
    <source>
        <dbReference type="ARBA" id="ARBA00022927"/>
    </source>
</evidence>
<dbReference type="EMBL" id="PEZV01000017">
    <property type="protein sequence ID" value="PIT97346.1"/>
    <property type="molecule type" value="Genomic_DNA"/>
</dbReference>
<evidence type="ECO:0000256" key="3">
    <source>
        <dbReference type="ARBA" id="ARBA00022448"/>
    </source>
</evidence>
<keyword evidence="9" id="KW-1003">Cell membrane</keyword>
<dbReference type="GO" id="GO:0015450">
    <property type="term" value="F:protein-transporting ATPase activity"/>
    <property type="evidence" value="ECO:0007669"/>
    <property type="project" value="UniProtKB-UniRule"/>
</dbReference>
<evidence type="ECO:0000256" key="4">
    <source>
        <dbReference type="ARBA" id="ARBA00022692"/>
    </source>
</evidence>
<comment type="caution">
    <text evidence="10">The sequence shown here is derived from an EMBL/GenBank/DDBJ whole genome shotgun (WGS) entry which is preliminary data.</text>
</comment>
<dbReference type="Pfam" id="PF03840">
    <property type="entry name" value="SecG"/>
    <property type="match status" value="1"/>
</dbReference>
<name>A0A2M6WX86_9BACT</name>
<protein>
    <recommendedName>
        <fullName evidence="9">Protein-export membrane protein SecG</fullName>
    </recommendedName>
</protein>
<gene>
    <name evidence="10" type="primary">secG</name>
    <name evidence="10" type="ORF">COT77_01865</name>
</gene>
<comment type="similarity">
    <text evidence="2 9">Belongs to the SecG family.</text>
</comment>
<feature type="transmembrane region" description="Helical" evidence="9">
    <location>
        <begin position="50"/>
        <end position="71"/>
    </location>
</feature>